<organism evidence="15 16">
    <name type="scientific">Letharia columbiana</name>
    <dbReference type="NCBI Taxonomy" id="112416"/>
    <lineage>
        <taxon>Eukaryota</taxon>
        <taxon>Fungi</taxon>
        <taxon>Dikarya</taxon>
        <taxon>Ascomycota</taxon>
        <taxon>Pezizomycotina</taxon>
        <taxon>Lecanoromycetes</taxon>
        <taxon>OSLEUM clade</taxon>
        <taxon>Lecanoromycetidae</taxon>
        <taxon>Lecanorales</taxon>
        <taxon>Lecanorineae</taxon>
        <taxon>Parmeliaceae</taxon>
        <taxon>Letharia</taxon>
    </lineage>
</organism>
<feature type="transmembrane region" description="Helical" evidence="13">
    <location>
        <begin position="313"/>
        <end position="333"/>
    </location>
</feature>
<dbReference type="SFLD" id="SFLDG01168">
    <property type="entry name" value="Ferric_reductase_subgroup_(FRE"/>
    <property type="match status" value="1"/>
</dbReference>
<keyword evidence="11 13" id="KW-0472">Membrane</keyword>
<dbReference type="InterPro" id="IPR013130">
    <property type="entry name" value="Fe3_Rdtase_TM_dom"/>
</dbReference>
<dbReference type="Pfam" id="PF08022">
    <property type="entry name" value="FAD_binding_8"/>
    <property type="match status" value="1"/>
</dbReference>
<evidence type="ECO:0000256" key="7">
    <source>
        <dbReference type="ARBA" id="ARBA00022982"/>
    </source>
</evidence>
<feature type="transmembrane region" description="Helical" evidence="13">
    <location>
        <begin position="345"/>
        <end position="363"/>
    </location>
</feature>
<gene>
    <name evidence="15" type="ORF">HO173_008658</name>
</gene>
<feature type="transmembrane region" description="Helical" evidence="13">
    <location>
        <begin position="55"/>
        <end position="75"/>
    </location>
</feature>
<accession>A0A8H6FR20</accession>
<feature type="transmembrane region" description="Helical" evidence="13">
    <location>
        <begin position="244"/>
        <end position="265"/>
    </location>
</feature>
<evidence type="ECO:0000256" key="13">
    <source>
        <dbReference type="SAM" id="Phobius"/>
    </source>
</evidence>
<dbReference type="SFLD" id="SFLDS00052">
    <property type="entry name" value="Ferric_Reductase_Domain"/>
    <property type="match status" value="1"/>
</dbReference>
<feature type="transmembrane region" description="Helical" evidence="13">
    <location>
        <begin position="285"/>
        <end position="306"/>
    </location>
</feature>
<dbReference type="Pfam" id="PF01794">
    <property type="entry name" value="Ferric_reduct"/>
    <property type="match status" value="1"/>
</dbReference>
<comment type="caution">
    <text evidence="15">The sequence shown here is derived from an EMBL/GenBank/DDBJ whole genome shotgun (WGS) entry which is preliminary data.</text>
</comment>
<keyword evidence="5" id="KW-1003">Cell membrane</keyword>
<dbReference type="AlphaFoldDB" id="A0A8H6FR20"/>
<dbReference type="GO" id="GO:0052851">
    <property type="term" value="F:ferric-chelate reductase (NADPH) activity"/>
    <property type="evidence" value="ECO:0007669"/>
    <property type="project" value="UniProtKB-EC"/>
</dbReference>
<evidence type="ECO:0000256" key="8">
    <source>
        <dbReference type="ARBA" id="ARBA00022989"/>
    </source>
</evidence>
<feature type="transmembrane region" description="Helical" evidence="13">
    <location>
        <begin position="492"/>
        <end position="509"/>
    </location>
</feature>
<dbReference type="InterPro" id="IPR013121">
    <property type="entry name" value="Fe_red_NAD-bd_6"/>
</dbReference>
<evidence type="ECO:0000256" key="10">
    <source>
        <dbReference type="ARBA" id="ARBA00023065"/>
    </source>
</evidence>
<feature type="domain" description="FAD-binding FR-type" evidence="14">
    <location>
        <begin position="373"/>
        <end position="485"/>
    </location>
</feature>
<evidence type="ECO:0000313" key="15">
    <source>
        <dbReference type="EMBL" id="KAF6233114.1"/>
    </source>
</evidence>
<keyword evidence="16" id="KW-1185">Reference proteome</keyword>
<evidence type="ECO:0000256" key="2">
    <source>
        <dbReference type="ARBA" id="ARBA00006278"/>
    </source>
</evidence>
<dbReference type="GO" id="GO:0015677">
    <property type="term" value="P:copper ion import"/>
    <property type="evidence" value="ECO:0007669"/>
    <property type="project" value="TreeGrafter"/>
</dbReference>
<dbReference type="RefSeq" id="XP_037162536.1">
    <property type="nucleotide sequence ID" value="XM_037310554.1"/>
</dbReference>
<dbReference type="OrthoDB" id="167398at2759"/>
<dbReference type="PANTHER" id="PTHR32361:SF23">
    <property type="entry name" value="FERRIC-CHELATE REDUCTASE"/>
    <property type="match status" value="1"/>
</dbReference>
<dbReference type="InterPro" id="IPR017938">
    <property type="entry name" value="Riboflavin_synthase-like_b-brl"/>
</dbReference>
<keyword evidence="6 13" id="KW-0812">Transmembrane</keyword>
<dbReference type="Proteomes" id="UP000578531">
    <property type="component" value="Unassembled WGS sequence"/>
</dbReference>
<evidence type="ECO:0000256" key="11">
    <source>
        <dbReference type="ARBA" id="ARBA00023136"/>
    </source>
</evidence>
<evidence type="ECO:0000256" key="12">
    <source>
        <dbReference type="ARBA" id="ARBA00048483"/>
    </source>
</evidence>
<feature type="transmembrane region" description="Helical" evidence="13">
    <location>
        <begin position="205"/>
        <end position="223"/>
    </location>
</feature>
<evidence type="ECO:0000256" key="4">
    <source>
        <dbReference type="ARBA" id="ARBA00022448"/>
    </source>
</evidence>
<dbReference type="InterPro" id="IPR017927">
    <property type="entry name" value="FAD-bd_FR_type"/>
</dbReference>
<keyword evidence="10" id="KW-0406">Ion transport</keyword>
<evidence type="ECO:0000256" key="5">
    <source>
        <dbReference type="ARBA" id="ARBA00022475"/>
    </source>
</evidence>
<evidence type="ECO:0000256" key="6">
    <source>
        <dbReference type="ARBA" id="ARBA00022692"/>
    </source>
</evidence>
<dbReference type="EMBL" id="JACCJC010000041">
    <property type="protein sequence ID" value="KAF6233114.1"/>
    <property type="molecule type" value="Genomic_DNA"/>
</dbReference>
<evidence type="ECO:0000256" key="1">
    <source>
        <dbReference type="ARBA" id="ARBA00004651"/>
    </source>
</evidence>
<dbReference type="Pfam" id="PF08030">
    <property type="entry name" value="NAD_binding_6"/>
    <property type="match status" value="1"/>
</dbReference>
<dbReference type="PANTHER" id="PTHR32361">
    <property type="entry name" value="FERRIC/CUPRIC REDUCTASE TRANSMEMBRANE COMPONENT"/>
    <property type="match status" value="1"/>
</dbReference>
<dbReference type="InterPro" id="IPR051410">
    <property type="entry name" value="Ferric/Cupric_Reductase"/>
</dbReference>
<dbReference type="GO" id="GO:0005886">
    <property type="term" value="C:plasma membrane"/>
    <property type="evidence" value="ECO:0007669"/>
    <property type="project" value="UniProtKB-SubCell"/>
</dbReference>
<dbReference type="Gene3D" id="3.40.50.80">
    <property type="entry name" value="Nucleotide-binding domain of ferredoxin-NADP reductase (FNR) module"/>
    <property type="match status" value="1"/>
</dbReference>
<keyword evidence="8 13" id="KW-1133">Transmembrane helix</keyword>
<keyword evidence="9" id="KW-0560">Oxidoreductase</keyword>
<dbReference type="SUPFAM" id="SSF63380">
    <property type="entry name" value="Riboflavin synthase domain-like"/>
    <property type="match status" value="1"/>
</dbReference>
<keyword evidence="4" id="KW-0813">Transport</keyword>
<comment type="subcellular location">
    <subcellularLocation>
        <location evidence="1">Cell membrane</location>
        <topology evidence="1">Multi-pass membrane protein</topology>
    </subcellularLocation>
</comment>
<dbReference type="CDD" id="cd06186">
    <property type="entry name" value="NOX_Duox_like_FAD_NADP"/>
    <property type="match status" value="1"/>
</dbReference>
<dbReference type="GO" id="GO:0006826">
    <property type="term" value="P:iron ion transport"/>
    <property type="evidence" value="ECO:0007669"/>
    <property type="project" value="UniProtKB-ARBA"/>
</dbReference>
<proteinExistence type="inferred from homology"/>
<evidence type="ECO:0000256" key="9">
    <source>
        <dbReference type="ARBA" id="ARBA00023002"/>
    </source>
</evidence>
<sequence length="858" mass="97248">MPSLRTFIPQGTPTMPLQDLAKRINIKITSSSPPGLVAASTEDPWSKSGKYALGWVYFSIILLVLTCAIHWYHYWTDKIRRATHKEEVMTKSSKTSSPDTDYEMANLPTNCSSRKFFPRDGELPQQEPEEELPDYSFGPFNNALALVRFVFYRPIPVLRYRKREFQFPGPGAAFIVLAALVFVTLYCFVPQPLYYTSIGFGSPPLAIRAGMLAVAMMPWIIALSTKANFITLITGIGHERLNVLHRWAAYICLFLSLIHTIPFYVTPIWDEGGLNTFKSYFSGTLYPYSTGIAALVPLIVLCLHSLPILRHKMYELFVALHVPISIVYLGMLFWHCHNYLTSWNYLWATTAIWLASYCVRLFYLNWTKPWRQSSLFIGDSAAVTILPENAVKVTIPTQVKWTPGQYVYLRMPGISIFENHPFTIASLCSNDFRSDFGEGQYRDMTLVFRPFGGFTRKVLQSAVDKGPEHVYQAFIDGPYGGMRRDLASFDTVILFAGGSGITAIVSQLLDLIKKMRDGKAVTKRIHLVWALKRPETMEWFKEEIRICREFAPPETVHCQFFITAAKRMLPGQQQIPPSPSRPLHDLLHKQIDSTFQGIASKRNSALIQDAAAGDPEKMRELRDENEDAISALPHPTFLPPPKKAYTRNKPSLTIPTQNLAPAQDKKTFDFGFPSTPTMLQKNLMRFAFMPAFNPKKSSWSTEYGRPDIPYMLKGFERGFGKRTCVFVCGPPSMRVDVQRIVAGMQRGVWSSDREELEPSNSQDDASHTVCSLPTAMRQEHITCRNKGSRLIFVHVRALKSTCRAARREREKGEMVSNSADVVDTSAPKATNGLWLCRTKGWRGGNFRVRDFIAWVPIA</sequence>
<dbReference type="InterPro" id="IPR013112">
    <property type="entry name" value="FAD-bd_8"/>
</dbReference>
<dbReference type="PROSITE" id="PS51384">
    <property type="entry name" value="FAD_FR"/>
    <property type="match status" value="1"/>
</dbReference>
<protein>
    <recommendedName>
        <fullName evidence="3">ferric-chelate reductase (NADPH)</fullName>
        <ecNumber evidence="3">1.16.1.9</ecNumber>
    </recommendedName>
</protein>
<comment type="similarity">
    <text evidence="2">Belongs to the ferric reductase (FRE) family.</text>
</comment>
<dbReference type="EC" id="1.16.1.9" evidence="3"/>
<dbReference type="SUPFAM" id="SSF52343">
    <property type="entry name" value="Ferredoxin reductase-like, C-terminal NADP-linked domain"/>
    <property type="match status" value="1"/>
</dbReference>
<feature type="transmembrane region" description="Helical" evidence="13">
    <location>
        <begin position="171"/>
        <end position="193"/>
    </location>
</feature>
<name>A0A8H6FR20_9LECA</name>
<dbReference type="GO" id="GO:0006879">
    <property type="term" value="P:intracellular iron ion homeostasis"/>
    <property type="evidence" value="ECO:0007669"/>
    <property type="project" value="TreeGrafter"/>
</dbReference>
<keyword evidence="7" id="KW-0249">Electron transport</keyword>
<dbReference type="InterPro" id="IPR039261">
    <property type="entry name" value="FNR_nucleotide-bd"/>
</dbReference>
<evidence type="ECO:0000259" key="14">
    <source>
        <dbReference type="PROSITE" id="PS51384"/>
    </source>
</evidence>
<evidence type="ECO:0000313" key="16">
    <source>
        <dbReference type="Proteomes" id="UP000578531"/>
    </source>
</evidence>
<reference evidence="15 16" key="1">
    <citation type="journal article" date="2020" name="Genomics">
        <title>Complete, high-quality genomes from long-read metagenomic sequencing of two wolf lichen thalli reveals enigmatic genome architecture.</title>
        <authorList>
            <person name="McKenzie S.K."/>
            <person name="Walston R.F."/>
            <person name="Allen J.L."/>
        </authorList>
    </citation>
    <scope>NUCLEOTIDE SEQUENCE [LARGE SCALE GENOMIC DNA]</scope>
    <source>
        <strain evidence="15">WasteWater2</strain>
    </source>
</reference>
<evidence type="ECO:0000256" key="3">
    <source>
        <dbReference type="ARBA" id="ARBA00012668"/>
    </source>
</evidence>
<comment type="catalytic activity">
    <reaction evidence="12">
        <text>2 a Fe(II)-siderophore + NADP(+) + H(+) = 2 a Fe(III)-siderophore + NADPH</text>
        <dbReference type="Rhea" id="RHEA:28795"/>
        <dbReference type="Rhea" id="RHEA-COMP:11342"/>
        <dbReference type="Rhea" id="RHEA-COMP:11344"/>
        <dbReference type="ChEBI" id="CHEBI:15378"/>
        <dbReference type="ChEBI" id="CHEBI:29033"/>
        <dbReference type="ChEBI" id="CHEBI:29034"/>
        <dbReference type="ChEBI" id="CHEBI:57783"/>
        <dbReference type="ChEBI" id="CHEBI:58349"/>
        <dbReference type="EC" id="1.16.1.9"/>
    </reaction>
</comment>
<dbReference type="GeneID" id="59290312"/>